<dbReference type="Pfam" id="PF00089">
    <property type="entry name" value="Trypsin"/>
    <property type="match status" value="2"/>
</dbReference>
<dbReference type="GO" id="GO:0004252">
    <property type="term" value="F:serine-type endopeptidase activity"/>
    <property type="evidence" value="ECO:0007669"/>
    <property type="project" value="InterPro"/>
</dbReference>
<dbReference type="Gene3D" id="2.60.120.290">
    <property type="entry name" value="Spermadhesin, CUB domain"/>
    <property type="match status" value="3"/>
</dbReference>
<dbReference type="AlphaFoldDB" id="W5M9N3"/>
<dbReference type="eggNOG" id="KOG3627">
    <property type="taxonomic scope" value="Eukaryota"/>
</dbReference>
<dbReference type="InterPro" id="IPR033116">
    <property type="entry name" value="TRYPSIN_SER"/>
</dbReference>
<evidence type="ECO:0000313" key="12">
    <source>
        <dbReference type="Proteomes" id="UP000018468"/>
    </source>
</evidence>
<dbReference type="Gene3D" id="2.40.10.10">
    <property type="entry name" value="Trypsin-like serine proteases"/>
    <property type="match status" value="2"/>
</dbReference>
<evidence type="ECO:0008006" key="13">
    <source>
        <dbReference type="Google" id="ProtNLM"/>
    </source>
</evidence>
<accession>W5M9N3</accession>
<dbReference type="GO" id="GO:0006508">
    <property type="term" value="P:proteolysis"/>
    <property type="evidence" value="ECO:0007669"/>
    <property type="project" value="UniProtKB-KW"/>
</dbReference>
<evidence type="ECO:0000256" key="7">
    <source>
        <dbReference type="RuleBase" id="RU363034"/>
    </source>
</evidence>
<dbReference type="PANTHER" id="PTHR24252:SF18">
    <property type="entry name" value="OVOCHYMASE 1"/>
    <property type="match status" value="1"/>
</dbReference>
<dbReference type="SMART" id="SM00020">
    <property type="entry name" value="Tryp_SPc"/>
    <property type="match status" value="2"/>
</dbReference>
<reference evidence="12" key="1">
    <citation type="submission" date="2011-12" db="EMBL/GenBank/DDBJ databases">
        <title>The Draft Genome of Lepisosteus oculatus.</title>
        <authorList>
            <consortium name="The Broad Institute Genome Assembly &amp; Analysis Group"/>
            <consortium name="Computational R&amp;D Group"/>
            <consortium name="and Sequencing Platform"/>
            <person name="Di Palma F."/>
            <person name="Alfoldi J."/>
            <person name="Johnson J."/>
            <person name="Berlin A."/>
            <person name="Gnerre S."/>
            <person name="Jaffe D."/>
            <person name="MacCallum I."/>
            <person name="Young S."/>
            <person name="Walker B.J."/>
            <person name="Lander E.S."/>
            <person name="Lindblad-Toh K."/>
        </authorList>
    </citation>
    <scope>NUCLEOTIDE SEQUENCE [LARGE SCALE GENOMIC DNA]</scope>
</reference>
<evidence type="ECO:0000256" key="3">
    <source>
        <dbReference type="ARBA" id="ARBA00022801"/>
    </source>
</evidence>
<keyword evidence="2" id="KW-0677">Repeat</keyword>
<reference evidence="11" key="3">
    <citation type="submission" date="2025-09" db="UniProtKB">
        <authorList>
            <consortium name="Ensembl"/>
        </authorList>
    </citation>
    <scope>IDENTIFICATION</scope>
</reference>
<feature type="signal peptide" evidence="8">
    <location>
        <begin position="1"/>
        <end position="21"/>
    </location>
</feature>
<dbReference type="InterPro" id="IPR001314">
    <property type="entry name" value="Peptidase_S1A"/>
</dbReference>
<dbReference type="STRING" id="7918.ENSLOCP00000005092"/>
<feature type="disulfide bond" evidence="6">
    <location>
        <begin position="429"/>
        <end position="456"/>
    </location>
</feature>
<dbReference type="InParanoid" id="W5M9N3"/>
<dbReference type="InterPro" id="IPR000859">
    <property type="entry name" value="CUB_dom"/>
</dbReference>
<evidence type="ECO:0000259" key="9">
    <source>
        <dbReference type="PROSITE" id="PS01180"/>
    </source>
</evidence>
<evidence type="ECO:0000256" key="5">
    <source>
        <dbReference type="ARBA" id="ARBA00023157"/>
    </source>
</evidence>
<keyword evidence="8" id="KW-0732">Signal</keyword>
<feature type="disulfide bond" evidence="6">
    <location>
        <begin position="876"/>
        <end position="903"/>
    </location>
</feature>
<feature type="chain" id="PRO_5004865848" description="Ovochymase 2" evidence="8">
    <location>
        <begin position="22"/>
        <end position="994"/>
    </location>
</feature>
<evidence type="ECO:0000256" key="6">
    <source>
        <dbReference type="PROSITE-ProRule" id="PRU00059"/>
    </source>
</evidence>
<evidence type="ECO:0000256" key="4">
    <source>
        <dbReference type="ARBA" id="ARBA00022825"/>
    </source>
</evidence>
<dbReference type="SUPFAM" id="SSF50494">
    <property type="entry name" value="Trypsin-like serine proteases"/>
    <property type="match status" value="2"/>
</dbReference>
<dbReference type="CDD" id="cd00041">
    <property type="entry name" value="CUB"/>
    <property type="match status" value="3"/>
</dbReference>
<dbReference type="EMBL" id="AHAT01008212">
    <property type="status" value="NOT_ANNOTATED_CDS"/>
    <property type="molecule type" value="Genomic_DNA"/>
</dbReference>
<keyword evidence="1 7" id="KW-0645">Protease</keyword>
<dbReference type="InterPro" id="IPR043504">
    <property type="entry name" value="Peptidase_S1_PA_chymotrypsin"/>
</dbReference>
<keyword evidence="5 6" id="KW-1015">Disulfide bond</keyword>
<dbReference type="InterPro" id="IPR018114">
    <property type="entry name" value="TRYPSIN_HIS"/>
</dbReference>
<dbReference type="CDD" id="cd00190">
    <property type="entry name" value="Tryp_SPc"/>
    <property type="match status" value="2"/>
</dbReference>
<dbReference type="SUPFAM" id="SSF49854">
    <property type="entry name" value="Spermadhesin, CUB domain"/>
    <property type="match status" value="3"/>
</dbReference>
<dbReference type="Ensembl" id="ENSLOCT00000005100.1">
    <property type="protein sequence ID" value="ENSLOCP00000005092.1"/>
    <property type="gene ID" value="ENSLOCG00000004255.1"/>
</dbReference>
<evidence type="ECO:0000313" key="11">
    <source>
        <dbReference type="Ensembl" id="ENSLOCP00000005092.1"/>
    </source>
</evidence>
<dbReference type="Pfam" id="PF00431">
    <property type="entry name" value="CUB"/>
    <property type="match status" value="3"/>
</dbReference>
<dbReference type="PROSITE" id="PS50240">
    <property type="entry name" value="TRYPSIN_DOM"/>
    <property type="match status" value="2"/>
</dbReference>
<feature type="domain" description="CUB" evidence="9">
    <location>
        <begin position="429"/>
        <end position="541"/>
    </location>
</feature>
<organism evidence="11 12">
    <name type="scientific">Lepisosteus oculatus</name>
    <name type="common">Spotted gar</name>
    <dbReference type="NCBI Taxonomy" id="7918"/>
    <lineage>
        <taxon>Eukaryota</taxon>
        <taxon>Metazoa</taxon>
        <taxon>Chordata</taxon>
        <taxon>Craniata</taxon>
        <taxon>Vertebrata</taxon>
        <taxon>Euteleostomi</taxon>
        <taxon>Actinopterygii</taxon>
        <taxon>Neopterygii</taxon>
        <taxon>Holostei</taxon>
        <taxon>Semionotiformes</taxon>
        <taxon>Lepisosteidae</taxon>
        <taxon>Lepisosteus</taxon>
    </lineage>
</organism>
<dbReference type="PROSITE" id="PS00135">
    <property type="entry name" value="TRYPSIN_SER"/>
    <property type="match status" value="2"/>
</dbReference>
<dbReference type="HOGENOM" id="CLU_004497_0_0_1"/>
<evidence type="ECO:0000256" key="2">
    <source>
        <dbReference type="ARBA" id="ARBA00022737"/>
    </source>
</evidence>
<comment type="caution">
    <text evidence="6">Lacks conserved residue(s) required for the propagation of feature annotation.</text>
</comment>
<keyword evidence="3 7" id="KW-0378">Hydrolase</keyword>
<sequence length="994" mass="109954">MDGALVIYCVLLSLFCPKTFTAFLPSEEGSKCGFSKVHQLLDQSSRIVGGNQSQYGAHPWLVSMKYKGSHFCGATILTDQWLVSAAHCFPTANFLKNIRVVAGEHDQTSLDAEEQSLMVKTAVIHEYYKHSNPMSYDIALVEVDGKITFGAHVQPICLPLPSELFTPGTSCLVSGWGRLRERGPLPTVVHEVELDLVEQDKCRFVIRTVRPRQKEFTVICAGPEKGGKDACQGDSGGPLVCPRNNGQWALIGVTSWGRGCGRSWDDNTMKPMTKRGSPGVFTDVVQFLPWLKKQLNERIQPNKKSTTKLCSSTDGILTSVEGQIHNPEKPNRFYENNQSVQVPAGKYILLEFSKFDVENDTLCSSDQLAVFAGTDKLIGKFCGSELPTPILISSSSATLKFTSDFTGSAAGFSVTYKAIDPDPLLASGCGTVAVLQAEGIVQSLHYPDLYNNNADCHWIIYAPENHVVKLEFQDFEVELSKECVYDSLRVFGDLGGREEIAILCGTTMPPPVLSYENVMVVQFATDDSNSYRGFRATLSFINVKVISTDLHEGSLSESEEKLTEDYENACGIPHAPARFLFSRVIGGEEAAPHSWPWQVRLSLLDEHICGGAIIQPDWVLTAAHCVYGIEKKYSHLLVVVAGDHDISTTNPEEQKRPVKRIILHSSYNDSSLDYDVALLQLASSLVYNNYVRPVCLPNKTLEVEPSAFCTVSGWGGKIGTERGQWNSTLQQLEVPLLDASDCELLYPGRITERMFCAGFPHEEGHDTCLGDSGGPLVCHSEQSLQPSYFIYGITSWAFGCGKLSKPGVYTSVQVLREWILQQLSGEFKCVSHKANMESTVRTETKPKTESSKKNTYLETNTTPEFSGEDVHFSSGCQNIILTESEGEIQSPGYPNNYPNDLSCQWRILVPQNHFVKVEFIEFNLSTDGERCTDFITVYDGMNQDKNFEAKFCGGIMPHPVWSSSTALTVHFHTNSIGTASGFKLEYRLYDLSQG</sequence>
<dbReference type="Bgee" id="ENSLOCG00000004255">
    <property type="expression patterns" value="Expressed in mesonephros and 5 other cell types or tissues"/>
</dbReference>
<feature type="domain" description="CUB" evidence="9">
    <location>
        <begin position="876"/>
        <end position="989"/>
    </location>
</feature>
<keyword evidence="4 7" id="KW-0720">Serine protease</keyword>
<dbReference type="InterPro" id="IPR009003">
    <property type="entry name" value="Peptidase_S1_PA"/>
</dbReference>
<proteinExistence type="predicted"/>
<dbReference type="PROSITE" id="PS01180">
    <property type="entry name" value="CUB"/>
    <property type="match status" value="3"/>
</dbReference>
<feature type="domain" description="CUB" evidence="9">
    <location>
        <begin position="313"/>
        <end position="419"/>
    </location>
</feature>
<dbReference type="FunFam" id="2.60.120.290:FF:000013">
    <property type="entry name" value="Membrane frizzled-related protein"/>
    <property type="match status" value="2"/>
</dbReference>
<dbReference type="OMA" id="GAFQFDH"/>
<keyword evidence="12" id="KW-1185">Reference proteome</keyword>
<dbReference type="GO" id="GO:0009566">
    <property type="term" value="P:fertilization"/>
    <property type="evidence" value="ECO:0007669"/>
    <property type="project" value="UniProtKB-ARBA"/>
</dbReference>
<protein>
    <recommendedName>
        <fullName evidence="13">Ovochymase 2</fullName>
    </recommendedName>
</protein>
<dbReference type="FunFam" id="2.40.10.10:FF:000003">
    <property type="entry name" value="Transmembrane serine protease 3"/>
    <property type="match status" value="2"/>
</dbReference>
<feature type="domain" description="Peptidase S1" evidence="10">
    <location>
        <begin position="584"/>
        <end position="824"/>
    </location>
</feature>
<feature type="domain" description="Peptidase S1" evidence="10">
    <location>
        <begin position="47"/>
        <end position="296"/>
    </location>
</feature>
<dbReference type="PANTHER" id="PTHR24252">
    <property type="entry name" value="ACROSIN-RELATED"/>
    <property type="match status" value="1"/>
</dbReference>
<dbReference type="GeneTree" id="ENSGT00940000157791"/>
<reference evidence="11" key="2">
    <citation type="submission" date="2025-08" db="UniProtKB">
        <authorList>
            <consortium name="Ensembl"/>
        </authorList>
    </citation>
    <scope>IDENTIFICATION</scope>
</reference>
<evidence type="ECO:0000256" key="1">
    <source>
        <dbReference type="ARBA" id="ARBA00022670"/>
    </source>
</evidence>
<dbReference type="InterPro" id="IPR001254">
    <property type="entry name" value="Trypsin_dom"/>
</dbReference>
<evidence type="ECO:0000259" key="10">
    <source>
        <dbReference type="PROSITE" id="PS50240"/>
    </source>
</evidence>
<dbReference type="FunFam" id="2.60.120.290:FF:000005">
    <property type="entry name" value="Procollagen C-endopeptidase enhancer 1"/>
    <property type="match status" value="1"/>
</dbReference>
<dbReference type="PRINTS" id="PR00722">
    <property type="entry name" value="CHYMOTRYPSIN"/>
</dbReference>
<dbReference type="InterPro" id="IPR035914">
    <property type="entry name" value="Sperma_CUB_dom_sf"/>
</dbReference>
<dbReference type="PROSITE" id="PS00134">
    <property type="entry name" value="TRYPSIN_HIS"/>
    <property type="match status" value="2"/>
</dbReference>
<evidence type="ECO:0000256" key="8">
    <source>
        <dbReference type="SAM" id="SignalP"/>
    </source>
</evidence>
<dbReference type="Proteomes" id="UP000018468">
    <property type="component" value="Linkage group LG27"/>
</dbReference>
<dbReference type="SMART" id="SM00042">
    <property type="entry name" value="CUB"/>
    <property type="match status" value="3"/>
</dbReference>
<name>W5M9N3_LEPOC</name>